<keyword evidence="3" id="KW-1185">Reference proteome</keyword>
<dbReference type="SUPFAM" id="SSF53300">
    <property type="entry name" value="vWA-like"/>
    <property type="match status" value="1"/>
</dbReference>
<accession>A0A917V3U2</accession>
<dbReference type="Pfam" id="PF13519">
    <property type="entry name" value="VWA_2"/>
    <property type="match status" value="1"/>
</dbReference>
<evidence type="ECO:0000259" key="1">
    <source>
        <dbReference type="PROSITE" id="PS50234"/>
    </source>
</evidence>
<dbReference type="InterPro" id="IPR002035">
    <property type="entry name" value="VWF_A"/>
</dbReference>
<dbReference type="Gene3D" id="3.40.50.410">
    <property type="entry name" value="von Willebrand factor, type A domain"/>
    <property type="match status" value="1"/>
</dbReference>
<sequence>MSSADNAGISIAIDQNEFLPEDGNVVDAVLTVTTSDALAVAATPPPRLEILIIDISGSMAGQRKFENARAATKAALAEIADGTAFAIIAGTDTARLVYPPKPSLAVQANPANRDSARRALDNLRPNGGTAMGTWLALARQIVASNPGTQAHAILLTDGKNEHEKPEQLAAELDRCEGLFVCDCRGVGADWAAADVHKISAKLSGSADIVANPENLSADFAAMMRSSAARVIPELTLRVWTPAGAKVRIVKQVSPVLEDLTGRRADTGAQVGEYPLSSWAAEEREYHLQIEVDPAPVGREKLVGRLSVLAGDEVLGQGLVRAVWTTDSSLSTRISSRVAHYTGQVELAQAVQEGLAARRAGDTATATAKLKRAVELAAASGHDDTAKLLRAVVEVDPRDGTVRLRGHVGAAEELALDIRSTKTARVRPEGA</sequence>
<proteinExistence type="predicted"/>
<dbReference type="InterPro" id="IPR041176">
    <property type="entry name" value="VWA_3_C"/>
</dbReference>
<comment type="caution">
    <text evidence="2">The sequence shown here is derived from an EMBL/GenBank/DDBJ whole genome shotgun (WGS) entry which is preliminary data.</text>
</comment>
<gene>
    <name evidence="2" type="ORF">GCM10011591_04260</name>
</gene>
<protein>
    <submittedName>
        <fullName evidence="2">VWA domain-containing protein</fullName>
    </submittedName>
</protein>
<dbReference type="PROSITE" id="PS50234">
    <property type="entry name" value="VWFA"/>
    <property type="match status" value="1"/>
</dbReference>
<dbReference type="EMBL" id="BMMW01000001">
    <property type="protein sequence ID" value="GGK35750.1"/>
    <property type="molecule type" value="Genomic_DNA"/>
</dbReference>
<reference evidence="2" key="2">
    <citation type="submission" date="2020-09" db="EMBL/GenBank/DDBJ databases">
        <authorList>
            <person name="Sun Q."/>
            <person name="Zhou Y."/>
        </authorList>
    </citation>
    <scope>NUCLEOTIDE SEQUENCE</scope>
    <source>
        <strain evidence="2">CGMCC 4.7278</strain>
    </source>
</reference>
<dbReference type="Gene3D" id="2.60.40.3670">
    <property type="match status" value="1"/>
</dbReference>
<organism evidence="2 3">
    <name type="scientific">Nocardia camponoti</name>
    <dbReference type="NCBI Taxonomy" id="1616106"/>
    <lineage>
        <taxon>Bacteria</taxon>
        <taxon>Bacillati</taxon>
        <taxon>Actinomycetota</taxon>
        <taxon>Actinomycetes</taxon>
        <taxon>Mycobacteriales</taxon>
        <taxon>Nocardiaceae</taxon>
        <taxon>Nocardia</taxon>
    </lineage>
</organism>
<dbReference type="AlphaFoldDB" id="A0A917V3U2"/>
<dbReference type="Pfam" id="PF18571">
    <property type="entry name" value="VWA_3_C"/>
    <property type="match status" value="1"/>
</dbReference>
<evidence type="ECO:0000313" key="2">
    <source>
        <dbReference type="EMBL" id="GGK35750.1"/>
    </source>
</evidence>
<dbReference type="Proteomes" id="UP000612956">
    <property type="component" value="Unassembled WGS sequence"/>
</dbReference>
<evidence type="ECO:0000313" key="3">
    <source>
        <dbReference type="Proteomes" id="UP000612956"/>
    </source>
</evidence>
<name>A0A917V3U2_9NOCA</name>
<dbReference type="RefSeq" id="WP_188826991.1">
    <property type="nucleotide sequence ID" value="NZ_BMMW01000001.1"/>
</dbReference>
<feature type="domain" description="VWFA" evidence="1">
    <location>
        <begin position="50"/>
        <end position="234"/>
    </location>
</feature>
<dbReference type="Gene3D" id="1.20.120.1690">
    <property type="match status" value="1"/>
</dbReference>
<dbReference type="SMART" id="SM00327">
    <property type="entry name" value="VWA"/>
    <property type="match status" value="1"/>
</dbReference>
<reference evidence="2" key="1">
    <citation type="journal article" date="2014" name="Int. J. Syst. Evol. Microbiol.">
        <title>Complete genome sequence of Corynebacterium casei LMG S-19264T (=DSM 44701T), isolated from a smear-ripened cheese.</title>
        <authorList>
            <consortium name="US DOE Joint Genome Institute (JGI-PGF)"/>
            <person name="Walter F."/>
            <person name="Albersmeier A."/>
            <person name="Kalinowski J."/>
            <person name="Ruckert C."/>
        </authorList>
    </citation>
    <scope>NUCLEOTIDE SEQUENCE</scope>
    <source>
        <strain evidence="2">CGMCC 4.7278</strain>
    </source>
</reference>
<dbReference type="InterPro" id="IPR036465">
    <property type="entry name" value="vWFA_dom_sf"/>
</dbReference>